<feature type="domain" description="PWWP" evidence="1">
    <location>
        <begin position="39"/>
        <end position="90"/>
    </location>
</feature>
<dbReference type="Proteomes" id="UP000554482">
    <property type="component" value="Unassembled WGS sequence"/>
</dbReference>
<organism evidence="2 3">
    <name type="scientific">Thalictrum thalictroides</name>
    <name type="common">Rue-anemone</name>
    <name type="synonym">Anemone thalictroides</name>
    <dbReference type="NCBI Taxonomy" id="46969"/>
    <lineage>
        <taxon>Eukaryota</taxon>
        <taxon>Viridiplantae</taxon>
        <taxon>Streptophyta</taxon>
        <taxon>Embryophyta</taxon>
        <taxon>Tracheophyta</taxon>
        <taxon>Spermatophyta</taxon>
        <taxon>Magnoliopsida</taxon>
        <taxon>Ranunculales</taxon>
        <taxon>Ranunculaceae</taxon>
        <taxon>Thalictroideae</taxon>
        <taxon>Thalictrum</taxon>
    </lineage>
</organism>
<dbReference type="AlphaFoldDB" id="A0A7J6XHZ1"/>
<sequence>MQEKYDDGEEESLKDDAGLNNDELIELAAIFYDCGDIGSGGIIWEKLTGFAMWPAVVVNELDVGVCKGFKPNSGERSVPVWDSRLCMVPE</sequence>
<evidence type="ECO:0000259" key="1">
    <source>
        <dbReference type="PROSITE" id="PS50812"/>
    </source>
</evidence>
<accession>A0A7J6XHZ1</accession>
<dbReference type="EMBL" id="JABWDY010000110">
    <property type="protein sequence ID" value="KAF5208360.1"/>
    <property type="molecule type" value="Genomic_DNA"/>
</dbReference>
<dbReference type="InterPro" id="IPR000313">
    <property type="entry name" value="PWWP_dom"/>
</dbReference>
<comment type="caution">
    <text evidence="2">The sequence shown here is derived from an EMBL/GenBank/DDBJ whole genome shotgun (WGS) entry which is preliminary data.</text>
</comment>
<protein>
    <recommendedName>
        <fullName evidence="1">PWWP domain-containing protein</fullName>
    </recommendedName>
</protein>
<name>A0A7J6XHZ1_THATH</name>
<dbReference type="PROSITE" id="PS50812">
    <property type="entry name" value="PWWP"/>
    <property type="match status" value="1"/>
</dbReference>
<keyword evidence="3" id="KW-1185">Reference proteome</keyword>
<evidence type="ECO:0000313" key="3">
    <source>
        <dbReference type="Proteomes" id="UP000554482"/>
    </source>
</evidence>
<evidence type="ECO:0000313" key="2">
    <source>
        <dbReference type="EMBL" id="KAF5208360.1"/>
    </source>
</evidence>
<gene>
    <name evidence="2" type="ORF">FRX31_002057</name>
</gene>
<dbReference type="OrthoDB" id="308383at2759"/>
<dbReference type="SUPFAM" id="SSF63748">
    <property type="entry name" value="Tudor/PWWP/MBT"/>
    <property type="match status" value="1"/>
</dbReference>
<proteinExistence type="predicted"/>
<reference evidence="2 3" key="1">
    <citation type="submission" date="2020-06" db="EMBL/GenBank/DDBJ databases">
        <title>Transcriptomic and genomic resources for Thalictrum thalictroides and T. hernandezii: Facilitating candidate gene discovery in an emerging model plant lineage.</title>
        <authorList>
            <person name="Arias T."/>
            <person name="Riano-Pachon D.M."/>
            <person name="Di Stilio V.S."/>
        </authorList>
    </citation>
    <scope>NUCLEOTIDE SEQUENCE [LARGE SCALE GENOMIC DNA]</scope>
    <source>
        <strain evidence="3">cv. WT478/WT964</strain>
        <tissue evidence="2">Leaves</tissue>
    </source>
</reference>